<sequence>MAQLGRRRVIEFEGLPELVDPVLIAAFEGWNDAGEASSGVIAHLEAMWKATPLVELDPEDYYDFQVTRPIVELGEGLTRSIIWPTTRLLLARPPGAKRDVVLLRGIEPNMRWRSFCAEIVGLCHDLGVDLAIMLGALLNDSPHTRPVPIVGSVSDPGLARALNLEMTKYEGPTGIVGVLQHSLGSAGLQAMSLWASIPHYVAQPPNPKATLALLRRIEDMLDIPMPYGELAEEARAWEHGVDELASQDSEVAEYVKELEERKDAADLPEASGDAIAAEFERYLRRRDRGTDG</sequence>
<dbReference type="Gene3D" id="3.40.50.10900">
    <property type="entry name" value="PAC-like subunit"/>
    <property type="match status" value="1"/>
</dbReference>
<dbReference type="Proteomes" id="UP000644610">
    <property type="component" value="Unassembled WGS sequence"/>
</dbReference>
<evidence type="ECO:0008006" key="3">
    <source>
        <dbReference type="Google" id="ProtNLM"/>
    </source>
</evidence>
<dbReference type="EMBL" id="BOOQ01000028">
    <property type="protein sequence ID" value="GII47966.1"/>
    <property type="molecule type" value="Genomic_DNA"/>
</dbReference>
<protein>
    <recommendedName>
        <fullName evidence="3">PAC2 family protein</fullName>
    </recommendedName>
</protein>
<dbReference type="InterPro" id="IPR019151">
    <property type="entry name" value="Proteasome_assmbl_chaperone_2"/>
</dbReference>
<dbReference type="InterPro" id="IPR008492">
    <property type="entry name" value="Rv2714-like"/>
</dbReference>
<accession>A0A8J3UP52</accession>
<reference evidence="1" key="1">
    <citation type="submission" date="2021-01" db="EMBL/GenBank/DDBJ databases">
        <title>Whole genome shotgun sequence of Planotetraspora silvatica NBRC 100141.</title>
        <authorList>
            <person name="Komaki H."/>
            <person name="Tamura T."/>
        </authorList>
    </citation>
    <scope>NUCLEOTIDE SEQUENCE</scope>
    <source>
        <strain evidence="1">NBRC 100141</strain>
    </source>
</reference>
<proteinExistence type="predicted"/>
<evidence type="ECO:0000313" key="2">
    <source>
        <dbReference type="Proteomes" id="UP000644610"/>
    </source>
</evidence>
<dbReference type="Pfam" id="PF09754">
    <property type="entry name" value="PAC2"/>
    <property type="match status" value="1"/>
</dbReference>
<organism evidence="1 2">
    <name type="scientific">Planotetraspora silvatica</name>
    <dbReference type="NCBI Taxonomy" id="234614"/>
    <lineage>
        <taxon>Bacteria</taxon>
        <taxon>Bacillati</taxon>
        <taxon>Actinomycetota</taxon>
        <taxon>Actinomycetes</taxon>
        <taxon>Streptosporangiales</taxon>
        <taxon>Streptosporangiaceae</taxon>
        <taxon>Planotetraspora</taxon>
    </lineage>
</organism>
<dbReference type="InterPro" id="IPR038389">
    <property type="entry name" value="PSMG2_sf"/>
</dbReference>
<keyword evidence="2" id="KW-1185">Reference proteome</keyword>
<dbReference type="AlphaFoldDB" id="A0A8J3UP52"/>
<gene>
    <name evidence="1" type="ORF">Psi02_43900</name>
</gene>
<dbReference type="PIRSF" id="PIRSF028754">
    <property type="entry name" value="UCP028754"/>
    <property type="match status" value="1"/>
</dbReference>
<evidence type="ECO:0000313" key="1">
    <source>
        <dbReference type="EMBL" id="GII47966.1"/>
    </source>
</evidence>
<comment type="caution">
    <text evidence="1">The sequence shown here is derived from an EMBL/GenBank/DDBJ whole genome shotgun (WGS) entry which is preliminary data.</text>
</comment>
<dbReference type="SUPFAM" id="SSF159659">
    <property type="entry name" value="Cgl1923-like"/>
    <property type="match status" value="1"/>
</dbReference>
<name>A0A8J3UP52_9ACTN</name>